<organism evidence="4 5">
    <name type="scientific">Parastrongyloides trichosuri</name>
    <name type="common">Possum-specific nematode worm</name>
    <dbReference type="NCBI Taxonomy" id="131310"/>
    <lineage>
        <taxon>Eukaryota</taxon>
        <taxon>Metazoa</taxon>
        <taxon>Ecdysozoa</taxon>
        <taxon>Nematoda</taxon>
        <taxon>Chromadorea</taxon>
        <taxon>Rhabditida</taxon>
        <taxon>Tylenchina</taxon>
        <taxon>Panagrolaimomorpha</taxon>
        <taxon>Strongyloidoidea</taxon>
        <taxon>Strongyloididae</taxon>
        <taxon>Parastrongyloides</taxon>
    </lineage>
</organism>
<feature type="domain" description="Saposin B-type" evidence="3">
    <location>
        <begin position="23"/>
        <end position="108"/>
    </location>
</feature>
<evidence type="ECO:0000256" key="2">
    <source>
        <dbReference type="SAM" id="SignalP"/>
    </source>
</evidence>
<dbReference type="InterPro" id="IPR008139">
    <property type="entry name" value="SaposinB_dom"/>
</dbReference>
<feature type="signal peptide" evidence="2">
    <location>
        <begin position="1"/>
        <end position="20"/>
    </location>
</feature>
<feature type="chain" id="PRO_5005892649" evidence="2">
    <location>
        <begin position="21"/>
        <end position="108"/>
    </location>
</feature>
<dbReference type="InterPro" id="IPR011001">
    <property type="entry name" value="Saposin-like"/>
</dbReference>
<evidence type="ECO:0000259" key="3">
    <source>
        <dbReference type="PROSITE" id="PS50015"/>
    </source>
</evidence>
<protein>
    <submittedName>
        <fullName evidence="5">Saposin B-type domain-containing protein</fullName>
    </submittedName>
</protein>
<accession>A0A0N5A425</accession>
<keyword evidence="1" id="KW-1015">Disulfide bond</keyword>
<reference evidence="5" key="1">
    <citation type="submission" date="2017-02" db="UniProtKB">
        <authorList>
            <consortium name="WormBaseParasite"/>
        </authorList>
    </citation>
    <scope>IDENTIFICATION</scope>
</reference>
<dbReference type="PROSITE" id="PS50015">
    <property type="entry name" value="SAP_B"/>
    <property type="match status" value="1"/>
</dbReference>
<keyword evidence="2" id="KW-0732">Signal</keyword>
<dbReference type="Gene3D" id="1.10.225.10">
    <property type="entry name" value="Saposin-like"/>
    <property type="match status" value="1"/>
</dbReference>
<evidence type="ECO:0000313" key="5">
    <source>
        <dbReference type="WBParaSite" id="PTRK_0001637800.1"/>
    </source>
</evidence>
<dbReference type="WBParaSite" id="PTRK_0001637800.1">
    <property type="protein sequence ID" value="PTRK_0001637800.1"/>
    <property type="gene ID" value="PTRK_0001637800"/>
</dbReference>
<evidence type="ECO:0000256" key="1">
    <source>
        <dbReference type="ARBA" id="ARBA00023157"/>
    </source>
</evidence>
<dbReference type="AlphaFoldDB" id="A0A0N5A425"/>
<evidence type="ECO:0000313" key="4">
    <source>
        <dbReference type="Proteomes" id="UP000038045"/>
    </source>
</evidence>
<dbReference type="Proteomes" id="UP000038045">
    <property type="component" value="Unplaced"/>
</dbReference>
<name>A0A0N5A425_PARTI</name>
<sequence length="108" mass="12048">MKVFSIVLVVLISLATLTHGESKGLFCSACNFLWNEVKKEMPVVANDGGVALKKEVTKVCDKFNKSIPLLGQICEQVSTDVIDDVYQFILTEDNKINPEKICEHLKMC</sequence>
<dbReference type="SUPFAM" id="SSF47862">
    <property type="entry name" value="Saposin"/>
    <property type="match status" value="1"/>
</dbReference>
<dbReference type="SMART" id="SM00741">
    <property type="entry name" value="SapB"/>
    <property type="match status" value="1"/>
</dbReference>
<proteinExistence type="predicted"/>
<keyword evidence="4" id="KW-1185">Reference proteome</keyword>